<organism evidence="1 2">
    <name type="scientific">Pseudomonas amygdali pv. lachrymans str. M301315</name>
    <dbReference type="NCBI Taxonomy" id="629260"/>
    <lineage>
        <taxon>Bacteria</taxon>
        <taxon>Pseudomonadati</taxon>
        <taxon>Pseudomonadota</taxon>
        <taxon>Gammaproteobacteria</taxon>
        <taxon>Pseudomonadales</taxon>
        <taxon>Pseudomonadaceae</taxon>
        <taxon>Pseudomonas</taxon>
        <taxon>Pseudomonas amygdali</taxon>
    </lineage>
</organism>
<gene>
    <name evidence="1" type="ORF">PLA107_030895</name>
</gene>
<sequence>MENGIKRRILMTIHSAPITAESSYRWSDPKFTQHYRVYQMYRQANNPAATIREQDTFWCGQSFTTAEAMEKALGDDKTLEYIAGELRREALDKQWEGMEVASTVVAFYPNWDEGYAIDNLDSRHLKRALKHHQSDPKPGVGKKSHLAWNITKSDGWAQAVELYFQEKMQNLRNRTRHLENLTWHKDEKIVAEFARVANIWFEKGKGLERVGDFFLGLLGIKRFEAHRQCLEIWGQTIGKKPESLYYNLRVGLTADQRLKRGEVNPLITPQDSFTALNTLLAMFPETCLSGTELLGDTWVKSLNDPENRDAAMVAILSGYARYQKKVGQYEYAQYSYEDRRDGKAPTEESICIEFWRRLGHSTGMDLKELLDHMGDFPEGGSKTVAAYIGHEIKATNQSMFADSYAQPIVMQSAKEMSLRYVPQALDVLMKAKLLSLPAYNGHYVSRVQQDQDRTYFMRVINHPYATLEQIKGVMPYERFTRAEIEEMEAIDPQLVRDYIAGMKESQISEQIAKNNIPAKYLTKGKHRDDLLGSDLGL</sequence>
<dbReference type="Proteomes" id="UP000006426">
    <property type="component" value="Plasmid pmppla107"/>
</dbReference>
<geneLocation type="plasmid" evidence="2">
    <name>pmppla107</name>
</geneLocation>
<protein>
    <submittedName>
        <fullName evidence="1">Uncharacterized protein</fullName>
    </submittedName>
</protein>
<reference evidence="1 2" key="1">
    <citation type="journal article" date="2011" name="PLoS Pathog.">
        <title>Dynamic evolution of pathogenicity revealed by sequencing and comparative genomics of 19 Pseudomonas syringae isolates.</title>
        <authorList>
            <person name="Baltrus D.A."/>
            <person name="Nishimura M.T."/>
            <person name="Romanchuk A."/>
            <person name="Chang J.H."/>
            <person name="Mukhtar M.S."/>
            <person name="Cherkis K."/>
            <person name="Roach J."/>
            <person name="Grant S.R."/>
            <person name="Jones C.D."/>
            <person name="Dangl J.L."/>
        </authorList>
    </citation>
    <scope>NUCLEOTIDE SEQUENCE [LARGE SCALE GENOMIC DNA]</scope>
    <source>
        <strain evidence="1 2">M301315</strain>
    </source>
</reference>
<evidence type="ECO:0000313" key="1">
    <source>
        <dbReference type="EMBL" id="AXH59634.1"/>
    </source>
</evidence>
<accession>A0AAD0M5H9</accession>
<dbReference type="EMBL" id="CP031226">
    <property type="protein sequence ID" value="AXH59634.1"/>
    <property type="molecule type" value="Genomic_DNA"/>
</dbReference>
<evidence type="ECO:0000313" key="2">
    <source>
        <dbReference type="Proteomes" id="UP000006426"/>
    </source>
</evidence>
<keyword evidence="1" id="KW-0614">Plasmid</keyword>
<name>A0AAD0M5H9_PSEAV</name>
<proteinExistence type="predicted"/>
<dbReference type="AlphaFoldDB" id="A0AAD0M5H9"/>